<dbReference type="OrthoDB" id="9427418at2759"/>
<dbReference type="AlphaFoldDB" id="A0A8T1S620"/>
<feature type="compositionally biased region" description="Polar residues" evidence="5">
    <location>
        <begin position="346"/>
        <end position="356"/>
    </location>
</feature>
<proteinExistence type="predicted"/>
<protein>
    <submittedName>
        <fullName evidence="9">CD58 molecule</fullName>
    </submittedName>
</protein>
<evidence type="ECO:0000256" key="3">
    <source>
        <dbReference type="ARBA" id="ARBA00023136"/>
    </source>
</evidence>
<evidence type="ECO:0000256" key="7">
    <source>
        <dbReference type="SAM" id="SignalP"/>
    </source>
</evidence>
<dbReference type="Gene3D" id="2.60.40.10">
    <property type="entry name" value="Immunoglobulins"/>
    <property type="match status" value="1"/>
</dbReference>
<dbReference type="PANTHER" id="PTHR12080">
    <property type="entry name" value="SIGNALING LYMPHOCYTIC ACTIVATION MOLECULE"/>
    <property type="match status" value="1"/>
</dbReference>
<name>A0A8T1S620_CHESE</name>
<feature type="chain" id="PRO_5035932467" evidence="7">
    <location>
        <begin position="25"/>
        <end position="363"/>
    </location>
</feature>
<keyword evidence="10" id="KW-1185">Reference proteome</keyword>
<accession>A0A8T1S620</accession>
<keyword evidence="6" id="KW-1133">Transmembrane helix</keyword>
<dbReference type="EMBL" id="JAHGAV010000627">
    <property type="protein sequence ID" value="KAG6924300.1"/>
    <property type="molecule type" value="Genomic_DNA"/>
</dbReference>
<reference evidence="9 10" key="1">
    <citation type="journal article" date="2020" name="G3 (Bethesda)">
        <title>Draft Genome of the Common Snapping Turtle, Chelydra serpentina, a Model for Phenotypic Plasticity in Reptiles.</title>
        <authorList>
            <person name="Das D."/>
            <person name="Singh S.K."/>
            <person name="Bierstedt J."/>
            <person name="Erickson A."/>
            <person name="Galli G.L.J."/>
            <person name="Crossley D.A. 2nd"/>
            <person name="Rhen T."/>
        </authorList>
    </citation>
    <scope>NUCLEOTIDE SEQUENCE [LARGE SCALE GENOMIC DNA]</scope>
    <source>
        <strain evidence="9">KW</strain>
    </source>
</reference>
<keyword evidence="3 6" id="KW-0472">Membrane</keyword>
<keyword evidence="6" id="KW-0812">Transmembrane</keyword>
<evidence type="ECO:0000259" key="8">
    <source>
        <dbReference type="SMART" id="SM00409"/>
    </source>
</evidence>
<evidence type="ECO:0000256" key="6">
    <source>
        <dbReference type="SAM" id="Phobius"/>
    </source>
</evidence>
<dbReference type="Proteomes" id="UP000765507">
    <property type="component" value="Unassembled WGS sequence"/>
</dbReference>
<dbReference type="GO" id="GO:0005102">
    <property type="term" value="F:signaling receptor binding"/>
    <property type="evidence" value="ECO:0007669"/>
    <property type="project" value="TreeGrafter"/>
</dbReference>
<sequence length="363" mass="40057">MGLARRLSALGLLLLSALPVCTRSQHPESVFAIEGEHFTFSPKVNGTIREITWMKIKNKVAEWELDGSPTYFSSLAERGVLDTSSGNLTIKNVRIGDAAEYEAQVLPVHDVQLQSTKFVLEVLAPPPPSALNCSVINDQIRISCAIRFSKDVRYSWYQGGRKMIGANSPVLELKENADPTEKVLCIREVSKTKINETISLSSCFPSSPKSLSRTRDGLVAIFVVVILLLFVGALFVLWRKGLLSNICRQIPPKHSAEYTPGKQNHTGDDRYPEKSGQKEDPEYENELAAHQSDPETAVLHSGNNNVAEAESDEEKNSKETKSTSQSQLSCNVENPDEEKNAKETKSTSQSQLSCNVENPALEL</sequence>
<dbReference type="InterPro" id="IPR003599">
    <property type="entry name" value="Ig_sub"/>
</dbReference>
<evidence type="ECO:0000256" key="2">
    <source>
        <dbReference type="ARBA" id="ARBA00022729"/>
    </source>
</evidence>
<organism evidence="9 10">
    <name type="scientific">Chelydra serpentina</name>
    <name type="common">Snapping turtle</name>
    <name type="synonym">Testudo serpentina</name>
    <dbReference type="NCBI Taxonomy" id="8475"/>
    <lineage>
        <taxon>Eukaryota</taxon>
        <taxon>Metazoa</taxon>
        <taxon>Chordata</taxon>
        <taxon>Craniata</taxon>
        <taxon>Vertebrata</taxon>
        <taxon>Euteleostomi</taxon>
        <taxon>Archelosauria</taxon>
        <taxon>Testudinata</taxon>
        <taxon>Testudines</taxon>
        <taxon>Cryptodira</taxon>
        <taxon>Durocryptodira</taxon>
        <taxon>Americhelydia</taxon>
        <taxon>Chelydroidea</taxon>
        <taxon>Chelydridae</taxon>
        <taxon>Chelydra</taxon>
    </lineage>
</organism>
<dbReference type="SUPFAM" id="SSF48726">
    <property type="entry name" value="Immunoglobulin"/>
    <property type="match status" value="1"/>
</dbReference>
<feature type="signal peptide" evidence="7">
    <location>
        <begin position="1"/>
        <end position="24"/>
    </location>
</feature>
<evidence type="ECO:0000256" key="5">
    <source>
        <dbReference type="SAM" id="MobiDB-lite"/>
    </source>
</evidence>
<comment type="subcellular location">
    <subcellularLocation>
        <location evidence="1">Membrane</location>
    </subcellularLocation>
</comment>
<dbReference type="InterPro" id="IPR013783">
    <property type="entry name" value="Ig-like_fold"/>
</dbReference>
<dbReference type="PANTHER" id="PTHR12080:SF55">
    <property type="entry name" value="LYMPHOCYTE FUNCTION-ASSOCIATED ANTIGEN 3"/>
    <property type="match status" value="1"/>
</dbReference>
<feature type="region of interest" description="Disordered" evidence="5">
    <location>
        <begin position="253"/>
        <end position="363"/>
    </location>
</feature>
<dbReference type="InterPro" id="IPR036179">
    <property type="entry name" value="Ig-like_dom_sf"/>
</dbReference>
<evidence type="ECO:0000256" key="4">
    <source>
        <dbReference type="ARBA" id="ARBA00023180"/>
    </source>
</evidence>
<dbReference type="GO" id="GO:0009986">
    <property type="term" value="C:cell surface"/>
    <property type="evidence" value="ECO:0007669"/>
    <property type="project" value="TreeGrafter"/>
</dbReference>
<evidence type="ECO:0000313" key="10">
    <source>
        <dbReference type="Proteomes" id="UP000765507"/>
    </source>
</evidence>
<evidence type="ECO:0000256" key="1">
    <source>
        <dbReference type="ARBA" id="ARBA00004370"/>
    </source>
</evidence>
<dbReference type="InterPro" id="IPR015631">
    <property type="entry name" value="CD2/SLAM_rcpt"/>
</dbReference>
<gene>
    <name evidence="9" type="primary">CD58</name>
    <name evidence="9" type="ORF">G0U57_017834</name>
</gene>
<feature type="compositionally biased region" description="Polar residues" evidence="5">
    <location>
        <begin position="322"/>
        <end position="332"/>
    </location>
</feature>
<keyword evidence="4" id="KW-0325">Glycoprotein</keyword>
<feature type="compositionally biased region" description="Basic and acidic residues" evidence="5">
    <location>
        <begin position="265"/>
        <end position="280"/>
    </location>
</feature>
<feature type="transmembrane region" description="Helical" evidence="6">
    <location>
        <begin position="217"/>
        <end position="238"/>
    </location>
</feature>
<feature type="domain" description="Immunoglobulin" evidence="8">
    <location>
        <begin position="27"/>
        <end position="123"/>
    </location>
</feature>
<dbReference type="GO" id="GO:0016020">
    <property type="term" value="C:membrane"/>
    <property type="evidence" value="ECO:0007669"/>
    <property type="project" value="UniProtKB-SubCell"/>
</dbReference>
<keyword evidence="2 7" id="KW-0732">Signal</keyword>
<dbReference type="SMART" id="SM00409">
    <property type="entry name" value="IG"/>
    <property type="match status" value="1"/>
</dbReference>
<comment type="caution">
    <text evidence="9">The sequence shown here is derived from an EMBL/GenBank/DDBJ whole genome shotgun (WGS) entry which is preliminary data.</text>
</comment>
<evidence type="ECO:0000313" key="9">
    <source>
        <dbReference type="EMBL" id="KAG6924300.1"/>
    </source>
</evidence>